<dbReference type="InterPro" id="IPR011990">
    <property type="entry name" value="TPR-like_helical_dom_sf"/>
</dbReference>
<reference evidence="2 3" key="1">
    <citation type="journal article" date="2019" name="Nat. Microbiol.">
        <title>Mediterranean grassland soil C-N compound turnover is dependent on rainfall and depth, and is mediated by genomically divergent microorganisms.</title>
        <authorList>
            <person name="Diamond S."/>
            <person name="Andeer P.F."/>
            <person name="Li Z."/>
            <person name="Crits-Christoph A."/>
            <person name="Burstein D."/>
            <person name="Anantharaman K."/>
            <person name="Lane K.R."/>
            <person name="Thomas B.C."/>
            <person name="Pan C."/>
            <person name="Northen T.R."/>
            <person name="Banfield J.F."/>
        </authorList>
    </citation>
    <scope>NUCLEOTIDE SEQUENCE [LARGE SCALE GENOMIC DNA]</scope>
    <source>
        <strain evidence="2">WS_2</strain>
    </source>
</reference>
<dbReference type="AlphaFoldDB" id="A0A538T6I6"/>
<evidence type="ECO:0000256" key="1">
    <source>
        <dbReference type="PROSITE-ProRule" id="PRU00339"/>
    </source>
</evidence>
<dbReference type="Gene3D" id="1.25.40.10">
    <property type="entry name" value="Tetratricopeptide repeat domain"/>
    <property type="match status" value="1"/>
</dbReference>
<accession>A0A538T6I6</accession>
<gene>
    <name evidence="2" type="ORF">E6K72_01805</name>
</gene>
<evidence type="ECO:0000313" key="3">
    <source>
        <dbReference type="Proteomes" id="UP000317716"/>
    </source>
</evidence>
<dbReference type="SUPFAM" id="SSF48452">
    <property type="entry name" value="TPR-like"/>
    <property type="match status" value="1"/>
</dbReference>
<dbReference type="Gene3D" id="3.90.226.10">
    <property type="entry name" value="2-enoyl-CoA Hydratase, Chain A, domain 1"/>
    <property type="match status" value="1"/>
</dbReference>
<dbReference type="Pfam" id="PF14559">
    <property type="entry name" value="TPR_19"/>
    <property type="match status" value="1"/>
</dbReference>
<name>A0A538T6I6_UNCEI</name>
<dbReference type="InterPro" id="IPR029045">
    <property type="entry name" value="ClpP/crotonase-like_dom_sf"/>
</dbReference>
<organism evidence="2 3">
    <name type="scientific">Eiseniibacteriota bacterium</name>
    <dbReference type="NCBI Taxonomy" id="2212470"/>
    <lineage>
        <taxon>Bacteria</taxon>
        <taxon>Candidatus Eiseniibacteriota</taxon>
    </lineage>
</organism>
<comment type="caution">
    <text evidence="2">The sequence shown here is derived from an EMBL/GenBank/DDBJ whole genome shotgun (WGS) entry which is preliminary data.</text>
</comment>
<feature type="repeat" description="TPR" evidence="1">
    <location>
        <begin position="336"/>
        <end position="369"/>
    </location>
</feature>
<dbReference type="EMBL" id="VBOS01000053">
    <property type="protein sequence ID" value="TMQ59249.1"/>
    <property type="molecule type" value="Genomic_DNA"/>
</dbReference>
<evidence type="ECO:0000313" key="2">
    <source>
        <dbReference type="EMBL" id="TMQ59249.1"/>
    </source>
</evidence>
<keyword evidence="1" id="KW-0802">TPR repeat</keyword>
<protein>
    <submittedName>
        <fullName evidence="2">Uncharacterized protein</fullName>
    </submittedName>
</protein>
<dbReference type="PROSITE" id="PS50005">
    <property type="entry name" value="TPR"/>
    <property type="match status" value="1"/>
</dbReference>
<dbReference type="Proteomes" id="UP000317716">
    <property type="component" value="Unassembled WGS sequence"/>
</dbReference>
<dbReference type="SUPFAM" id="SSF52096">
    <property type="entry name" value="ClpP/crotonase"/>
    <property type="match status" value="1"/>
</dbReference>
<dbReference type="InterPro" id="IPR019734">
    <property type="entry name" value="TPR_rpt"/>
</dbReference>
<sequence>MMPALLKTLGLAAARDRVTIEIERPDGKREQLAVSGGRPPAGFPEAFLETEPRVPAGWTGARRFPSGGPPRCDLNEADAWWLEYLQEYRVLYLRMRRVDPVSGKLAYFEFFRKLFRMMDELKPRAFVIDLRHDHGGNNSILDPLIRGIVERPWIDRDGALFAIVDRGTFSAAMNAAVFLDNQTRVTFVGEPTGGRVNHYGDAPELHTPNLRLLLQVSTVPWMSRFPTDERKWITPDLAVRSTFADWSDGRDRALEAVIDVVLRGSLGSRILEAARANGLQAGAEARDAWRRQYPNPWNEGLERRPLRLAGDLMDSGQAAEAATLCEVLVGLDPGSYLAWRTLGEALIAREDNAHAADALRHALEINPHGETARMMLERLGEKP</sequence>
<proteinExistence type="predicted"/>